<name>A0A0B5F0X2_STRA4</name>
<keyword evidence="1" id="KW-0812">Transmembrane</keyword>
<evidence type="ECO:0000313" key="3">
    <source>
        <dbReference type="Proteomes" id="UP000031523"/>
    </source>
</evidence>
<keyword evidence="3" id="KW-1185">Reference proteome</keyword>
<gene>
    <name evidence="2" type="ORF">SLNWT_4150</name>
</gene>
<protein>
    <recommendedName>
        <fullName evidence="4">DUF2975 domain-containing protein</fullName>
    </recommendedName>
</protein>
<keyword evidence="1" id="KW-1133">Transmembrane helix</keyword>
<feature type="transmembrane region" description="Helical" evidence="1">
    <location>
        <begin position="107"/>
        <end position="125"/>
    </location>
</feature>
<keyword evidence="1" id="KW-0472">Membrane</keyword>
<proteinExistence type="predicted"/>
<dbReference type="EMBL" id="CP010519">
    <property type="protein sequence ID" value="AJE84526.1"/>
    <property type="molecule type" value="Genomic_DNA"/>
</dbReference>
<organism evidence="2 3">
    <name type="scientific">Streptomyces albus (strain ATCC 21838 / DSM 41398 / FERM P-419 / JCM 4703 / NBRC 107858)</name>
    <dbReference type="NCBI Taxonomy" id="1081613"/>
    <lineage>
        <taxon>Bacteria</taxon>
        <taxon>Bacillati</taxon>
        <taxon>Actinomycetota</taxon>
        <taxon>Actinomycetes</taxon>
        <taxon>Kitasatosporales</taxon>
        <taxon>Streptomycetaceae</taxon>
        <taxon>Streptomyces</taxon>
    </lineage>
</organism>
<evidence type="ECO:0000313" key="2">
    <source>
        <dbReference type="EMBL" id="AJE84526.1"/>
    </source>
</evidence>
<reference evidence="2 3" key="1">
    <citation type="submission" date="2015-01" db="EMBL/GenBank/DDBJ databases">
        <title>Enhanced salinomycin production by adjusting the supply of polyketide extender units in Streptomyce albus DSM 41398.</title>
        <authorList>
            <person name="Lu C."/>
        </authorList>
    </citation>
    <scope>NUCLEOTIDE SEQUENCE [LARGE SCALE GENOMIC DNA]</scope>
    <source>
        <strain evidence="3">ATCC 21838 / DSM 41398 / FERM P-419 / JCM 4703 / NBRC 107858</strain>
    </source>
</reference>
<dbReference type="Proteomes" id="UP000031523">
    <property type="component" value="Chromosome"/>
</dbReference>
<evidence type="ECO:0000256" key="1">
    <source>
        <dbReference type="SAM" id="Phobius"/>
    </source>
</evidence>
<dbReference type="Pfam" id="PF11188">
    <property type="entry name" value="DUF2975"/>
    <property type="match status" value="1"/>
</dbReference>
<feature type="transmembrane region" description="Helical" evidence="1">
    <location>
        <begin position="137"/>
        <end position="156"/>
    </location>
</feature>
<dbReference type="AlphaFoldDB" id="A0A0B5F0X2"/>
<dbReference type="KEGG" id="sals:SLNWT_4150"/>
<sequence length="181" mass="19211">MTHLLARSLRAALIAVFALTLALQAWMVVLVSTDPVRGVTASGKPVVETDNDTLTEILQGHSLALALCTIPALLLLQAVVVCVWRLTGLAQDGKAFTPASLPYLTTTIRALIGMTLLLAALAVRLDSTHALPLTFTLYPYGAVLAAATGALVMLLLRTLLHEAIHRDGEASRLRGELAEVI</sequence>
<dbReference type="InterPro" id="IPR021354">
    <property type="entry name" value="DUF2975"/>
</dbReference>
<accession>A0A0B5F0X2</accession>
<evidence type="ECO:0008006" key="4">
    <source>
        <dbReference type="Google" id="ProtNLM"/>
    </source>
</evidence>
<feature type="transmembrane region" description="Helical" evidence="1">
    <location>
        <begin position="62"/>
        <end position="86"/>
    </location>
</feature>